<evidence type="ECO:0000313" key="3">
    <source>
        <dbReference type="Proteomes" id="UP000482960"/>
    </source>
</evidence>
<accession>A0A6V8LQS4</accession>
<organism evidence="2 3">
    <name type="scientific">Phytohabitans rumicis</name>
    <dbReference type="NCBI Taxonomy" id="1076125"/>
    <lineage>
        <taxon>Bacteria</taxon>
        <taxon>Bacillati</taxon>
        <taxon>Actinomycetota</taxon>
        <taxon>Actinomycetes</taxon>
        <taxon>Micromonosporales</taxon>
        <taxon>Micromonosporaceae</taxon>
    </lineage>
</organism>
<gene>
    <name evidence="2" type="ORF">Prum_100990</name>
</gene>
<sequence length="194" mass="19533">MLTGMAGMADRLRAAGAVAWSLVGVVLLLAAAGLLVVVLRPILLALVVALFLAIAFMPVVDAVDHRGVPRAAGAVAALLIVIALAAGATALVVWGVLRQKDEIRANVDAAASELGDVDPQSVYGSADVLLAGLAPVLSNLLGTVVGVALGLYSSWVVPWPGVAGMALATPATAVVVHSVRRVRQANRATDAGPS</sequence>
<dbReference type="Proteomes" id="UP000482960">
    <property type="component" value="Unassembled WGS sequence"/>
</dbReference>
<feature type="transmembrane region" description="Helical" evidence="1">
    <location>
        <begin position="128"/>
        <end position="152"/>
    </location>
</feature>
<feature type="transmembrane region" description="Helical" evidence="1">
    <location>
        <begin position="72"/>
        <end position="97"/>
    </location>
</feature>
<dbReference type="EMBL" id="BLPG01000002">
    <property type="protein sequence ID" value="GFJ96457.1"/>
    <property type="molecule type" value="Genomic_DNA"/>
</dbReference>
<feature type="transmembrane region" description="Helical" evidence="1">
    <location>
        <begin position="12"/>
        <end position="35"/>
    </location>
</feature>
<dbReference type="AlphaFoldDB" id="A0A6V8LQS4"/>
<keyword evidence="1" id="KW-0472">Membrane</keyword>
<evidence type="ECO:0008006" key="4">
    <source>
        <dbReference type="Google" id="ProtNLM"/>
    </source>
</evidence>
<reference evidence="2 3" key="2">
    <citation type="submission" date="2020-03" db="EMBL/GenBank/DDBJ databases">
        <authorList>
            <person name="Ichikawa N."/>
            <person name="Kimura A."/>
            <person name="Kitahashi Y."/>
            <person name="Uohara A."/>
        </authorList>
    </citation>
    <scope>NUCLEOTIDE SEQUENCE [LARGE SCALE GENOMIC DNA]</scope>
    <source>
        <strain evidence="2 3">NBRC 108638</strain>
    </source>
</reference>
<evidence type="ECO:0000313" key="2">
    <source>
        <dbReference type="EMBL" id="GFJ96457.1"/>
    </source>
</evidence>
<reference evidence="2 3" key="1">
    <citation type="submission" date="2020-03" db="EMBL/GenBank/DDBJ databases">
        <title>Whole genome shotgun sequence of Phytohabitans rumicis NBRC 108638.</title>
        <authorList>
            <person name="Komaki H."/>
            <person name="Tamura T."/>
        </authorList>
    </citation>
    <scope>NUCLEOTIDE SEQUENCE [LARGE SCALE GENOMIC DNA]</scope>
    <source>
        <strain evidence="2 3">NBRC 108638</strain>
    </source>
</reference>
<feature type="transmembrane region" description="Helical" evidence="1">
    <location>
        <begin position="42"/>
        <end position="60"/>
    </location>
</feature>
<name>A0A6V8LQS4_9ACTN</name>
<feature type="transmembrane region" description="Helical" evidence="1">
    <location>
        <begin position="158"/>
        <end position="179"/>
    </location>
</feature>
<comment type="caution">
    <text evidence="2">The sequence shown here is derived from an EMBL/GenBank/DDBJ whole genome shotgun (WGS) entry which is preliminary data.</text>
</comment>
<evidence type="ECO:0000256" key="1">
    <source>
        <dbReference type="SAM" id="Phobius"/>
    </source>
</evidence>
<protein>
    <recommendedName>
        <fullName evidence="4">AI-2E family transporter</fullName>
    </recommendedName>
</protein>
<keyword evidence="1" id="KW-0812">Transmembrane</keyword>
<keyword evidence="1" id="KW-1133">Transmembrane helix</keyword>
<keyword evidence="3" id="KW-1185">Reference proteome</keyword>
<proteinExistence type="predicted"/>